<keyword evidence="2" id="KW-1185">Reference proteome</keyword>
<dbReference type="PANTHER" id="PTHR14614">
    <property type="entry name" value="HEPATOCELLULAR CARCINOMA-ASSOCIATED ANTIGEN"/>
    <property type="match status" value="1"/>
</dbReference>
<protein>
    <submittedName>
        <fullName evidence="1">Uncharacterized protein</fullName>
    </submittedName>
</protein>
<sequence length="229" mass="24883">MGGVREIQVADNSLVINEHDDVYDSVTGRVLTGSWVWGSALVLSEWMATQGRFLFHFQDKTVLELGAGAGLPGLTAALLGARRVVLTDIAPLLPALVKNVEANGLRDRVEVRELVWGSDEFPSRPGELGEFDLVLMSDVFYDPEEMAALAKTVKRVCGKKETVVWAACEVRPWTAECLSVLASQGFGIVELPNPLGREESLDLFAAFHLTPPSEDMELDVAGMGPALFL</sequence>
<dbReference type="Pfam" id="PF10294">
    <property type="entry name" value="Methyltransf_16"/>
    <property type="match status" value="1"/>
</dbReference>
<reference evidence="1 2" key="1">
    <citation type="submission" date="2019-06" db="EMBL/GenBank/DDBJ databases">
        <title>A chromosomal-level reference genome of Carpinus fangiana (Coryloideae, Betulaceae).</title>
        <authorList>
            <person name="Yang X."/>
            <person name="Wang Z."/>
            <person name="Zhang L."/>
            <person name="Hao G."/>
            <person name="Liu J."/>
            <person name="Yang Y."/>
        </authorList>
    </citation>
    <scope>NUCLEOTIDE SEQUENCE [LARGE SCALE GENOMIC DNA]</scope>
    <source>
        <strain evidence="1">Cfa_2016G</strain>
        <tissue evidence="1">Leaf</tissue>
    </source>
</reference>
<dbReference type="InterPro" id="IPR019410">
    <property type="entry name" value="Methyltransf_16"/>
</dbReference>
<dbReference type="AlphaFoldDB" id="A0A5N6R527"/>
<organism evidence="1 2">
    <name type="scientific">Carpinus fangiana</name>
    <dbReference type="NCBI Taxonomy" id="176857"/>
    <lineage>
        <taxon>Eukaryota</taxon>
        <taxon>Viridiplantae</taxon>
        <taxon>Streptophyta</taxon>
        <taxon>Embryophyta</taxon>
        <taxon>Tracheophyta</taxon>
        <taxon>Spermatophyta</taxon>
        <taxon>Magnoliopsida</taxon>
        <taxon>eudicotyledons</taxon>
        <taxon>Gunneridae</taxon>
        <taxon>Pentapetalae</taxon>
        <taxon>rosids</taxon>
        <taxon>fabids</taxon>
        <taxon>Fagales</taxon>
        <taxon>Betulaceae</taxon>
        <taxon>Carpinus</taxon>
    </lineage>
</organism>
<dbReference type="InterPro" id="IPR029063">
    <property type="entry name" value="SAM-dependent_MTases_sf"/>
</dbReference>
<evidence type="ECO:0000313" key="1">
    <source>
        <dbReference type="EMBL" id="KAE8055533.1"/>
    </source>
</evidence>
<dbReference type="Proteomes" id="UP000327013">
    <property type="component" value="Chromosome 5"/>
</dbReference>
<gene>
    <name evidence="1" type="ORF">FH972_012366</name>
</gene>
<dbReference type="CDD" id="cd02440">
    <property type="entry name" value="AdoMet_MTases"/>
    <property type="match status" value="1"/>
</dbReference>
<name>A0A5N6R527_9ROSI</name>
<proteinExistence type="predicted"/>
<dbReference type="OrthoDB" id="413520at2759"/>
<accession>A0A5N6R527</accession>
<dbReference type="SUPFAM" id="SSF53335">
    <property type="entry name" value="S-adenosyl-L-methionine-dependent methyltransferases"/>
    <property type="match status" value="1"/>
</dbReference>
<evidence type="ECO:0000313" key="2">
    <source>
        <dbReference type="Proteomes" id="UP000327013"/>
    </source>
</evidence>
<dbReference type="Gene3D" id="3.40.50.150">
    <property type="entry name" value="Vaccinia Virus protein VP39"/>
    <property type="match status" value="1"/>
</dbReference>
<dbReference type="PANTHER" id="PTHR14614:SF123">
    <property type="entry name" value="OS04G0645500 PROTEIN"/>
    <property type="match status" value="1"/>
</dbReference>
<dbReference type="EMBL" id="CM017325">
    <property type="protein sequence ID" value="KAE8055533.1"/>
    <property type="molecule type" value="Genomic_DNA"/>
</dbReference>